<feature type="region of interest" description="Disordered" evidence="1">
    <location>
        <begin position="296"/>
        <end position="324"/>
    </location>
</feature>
<dbReference type="CDD" id="cd00143">
    <property type="entry name" value="PP2Cc"/>
    <property type="match status" value="1"/>
</dbReference>
<dbReference type="GO" id="GO:0004722">
    <property type="term" value="F:protein serine/threonine phosphatase activity"/>
    <property type="evidence" value="ECO:0007669"/>
    <property type="project" value="InterPro"/>
</dbReference>
<feature type="compositionally biased region" description="Low complexity" evidence="1">
    <location>
        <begin position="297"/>
        <end position="321"/>
    </location>
</feature>
<organism evidence="3">
    <name type="scientific">Sylvanvirus sp</name>
    <dbReference type="NCBI Taxonomy" id="2487774"/>
    <lineage>
        <taxon>Viruses</taxon>
    </lineage>
</organism>
<evidence type="ECO:0000313" key="3">
    <source>
        <dbReference type="EMBL" id="AYV86662.1"/>
    </source>
</evidence>
<evidence type="ECO:0000259" key="2">
    <source>
        <dbReference type="PROSITE" id="PS51746"/>
    </source>
</evidence>
<gene>
    <name evidence="3" type="ORF">Sylvanvirus6_3</name>
</gene>
<protein>
    <submittedName>
        <fullName evidence="3">Phosphatase 2C</fullName>
    </submittedName>
</protein>
<evidence type="ECO:0000256" key="1">
    <source>
        <dbReference type="SAM" id="MobiDB-lite"/>
    </source>
</evidence>
<feature type="domain" description="PPM-type phosphatase" evidence="2">
    <location>
        <begin position="21"/>
        <end position="290"/>
    </location>
</feature>
<dbReference type="SMART" id="SM00332">
    <property type="entry name" value="PP2Cc"/>
    <property type="match status" value="1"/>
</dbReference>
<sequence length="373" mass="41801">MNGLNPLESKHAMSIKSDQYDCGFVEMQGYRNTMEDESLICYQSEQQEGEYLETTCFGVFDGHGGSEASKFVKEHLVSTLSLPSHILTSADHPLIVHQIELLDQAFRTSCDHDNHASRAGTTCCVALFQTCGTSKQLTIVNIGDSRALLYSKEGTLLCVTEDHKPDNDRETTRIQEAGGLVVCGRVNGQLAVSRAIGDFNYKMQRLIPEAEQWVVSTPDIYTWSIPDESRLLVCCDGIFEKLSNEQVIRFLHALVTLNPGMSPKDQMLHLVEYALESGSKDNMTAMLTVFTSDKNDSINSTDSNNSSNSTNASSTSPSSSSPIRHIESHYEYIKDPEKKIKAQSDEQFRRIAKIFKERQHTFKYINNLKTMEN</sequence>
<reference evidence="3" key="1">
    <citation type="submission" date="2018-10" db="EMBL/GenBank/DDBJ databases">
        <title>Hidden diversity of soil giant viruses.</title>
        <authorList>
            <person name="Schulz F."/>
            <person name="Alteio L."/>
            <person name="Goudeau D."/>
            <person name="Ryan E.M."/>
            <person name="Malmstrom R.R."/>
            <person name="Blanchard J."/>
            <person name="Woyke T."/>
        </authorList>
    </citation>
    <scope>NUCLEOTIDE SEQUENCE</scope>
    <source>
        <strain evidence="3">SYV1</strain>
    </source>
</reference>
<dbReference type="InterPro" id="IPR015655">
    <property type="entry name" value="PP2C"/>
</dbReference>
<proteinExistence type="predicted"/>
<accession>A0A3G5AHH6</accession>
<dbReference type="PROSITE" id="PS51746">
    <property type="entry name" value="PPM_2"/>
    <property type="match status" value="1"/>
</dbReference>
<dbReference type="InterPro" id="IPR001932">
    <property type="entry name" value="PPM-type_phosphatase-like_dom"/>
</dbReference>
<dbReference type="Pfam" id="PF00481">
    <property type="entry name" value="PP2C"/>
    <property type="match status" value="1"/>
</dbReference>
<dbReference type="EMBL" id="MK072512">
    <property type="protein sequence ID" value="AYV86662.1"/>
    <property type="molecule type" value="Genomic_DNA"/>
</dbReference>
<dbReference type="SUPFAM" id="SSF81606">
    <property type="entry name" value="PP2C-like"/>
    <property type="match status" value="1"/>
</dbReference>
<dbReference type="Gene3D" id="3.60.40.10">
    <property type="entry name" value="PPM-type phosphatase domain"/>
    <property type="match status" value="1"/>
</dbReference>
<dbReference type="SMART" id="SM00331">
    <property type="entry name" value="PP2C_SIG"/>
    <property type="match status" value="1"/>
</dbReference>
<name>A0A3G5AHH6_9VIRU</name>
<dbReference type="InterPro" id="IPR036457">
    <property type="entry name" value="PPM-type-like_dom_sf"/>
</dbReference>
<dbReference type="PANTHER" id="PTHR47992">
    <property type="entry name" value="PROTEIN PHOSPHATASE"/>
    <property type="match status" value="1"/>
</dbReference>